<dbReference type="RefSeq" id="WP_169681541.1">
    <property type="nucleotide sequence ID" value="NZ_JABBNU010000006.1"/>
</dbReference>
<keyword evidence="2" id="KW-1003">Cell membrane</keyword>
<comment type="subcellular location">
    <subcellularLocation>
        <location evidence="1">Cell membrane</location>
        <topology evidence="1">Multi-pass membrane protein</topology>
    </subcellularLocation>
</comment>
<feature type="domain" description="ComEC/Rec2-related protein" evidence="7">
    <location>
        <begin position="227"/>
        <end position="494"/>
    </location>
</feature>
<feature type="transmembrane region" description="Helical" evidence="6">
    <location>
        <begin position="380"/>
        <end position="404"/>
    </location>
</feature>
<dbReference type="EMBL" id="JABBNU010000006">
    <property type="protein sequence ID" value="NMM49021.1"/>
    <property type="molecule type" value="Genomic_DNA"/>
</dbReference>
<dbReference type="GO" id="GO:0005886">
    <property type="term" value="C:plasma membrane"/>
    <property type="evidence" value="ECO:0007669"/>
    <property type="project" value="UniProtKB-SubCell"/>
</dbReference>
<feature type="domain" description="DUF4131" evidence="8">
    <location>
        <begin position="33"/>
        <end position="178"/>
    </location>
</feature>
<evidence type="ECO:0000256" key="4">
    <source>
        <dbReference type="ARBA" id="ARBA00022989"/>
    </source>
</evidence>
<evidence type="ECO:0000313" key="10">
    <source>
        <dbReference type="Proteomes" id="UP000559010"/>
    </source>
</evidence>
<keyword evidence="10" id="KW-1185">Reference proteome</keyword>
<evidence type="ECO:0000259" key="8">
    <source>
        <dbReference type="Pfam" id="PF13567"/>
    </source>
</evidence>
<evidence type="ECO:0000259" key="7">
    <source>
        <dbReference type="Pfam" id="PF03772"/>
    </source>
</evidence>
<feature type="transmembrane region" description="Helical" evidence="6">
    <location>
        <begin position="281"/>
        <end position="298"/>
    </location>
</feature>
<dbReference type="Proteomes" id="UP000559010">
    <property type="component" value="Unassembled WGS sequence"/>
</dbReference>
<sequence>MNIDLRFQPFYKLFLALSAGILLVRTGVVSPVKYQFYLLPVFLFLFWILRYINLPLKPKISSISILGLALLLTIGIVVGEASKVEDVSYGSDECVFEVLSIPEVKNGRISVGARLINHEKEPQVLLNVEGDDAERLLLPGNILQVKTSVFMPERINLQGVFDYQGYLKNEGIQGVTYTSVDKLILRATKNDLITRVKRCVYFVRCDIREILIQSINDYDSRSILEALILGDRSGIDNELSDQYARLGLLHVLAVSGMHVGFVFILLSGLLKLYLKYIKKGVFPLLVFGILVLCSYAIISGGAPSVCRAAFMFSLIWIGSCLKKKYSVLNAVFASAFFLCLFDPSNIFRLSFQLSYAAVIGIILLYPVLRRIYRFSYKGLNIIADIVNVSLAAQIATFPLMIYHFGYWSPLSLLVNIPMAVLIPFYLYSGWVIVFLSFLFNSIPFLPGLLERIIFWQHQIMDTIFSSRFVFNFPRPDSLAILIFGIGIIFLINLLASGNKRAFRIVAISMFSFLIIQTLTKQYFNAEQKIKLVRLNDELFVLDSKMNIATHVSGSSMEVSDFERSLLNSVNRSSGGCGDIEIYKGKTNHKSTLLVSRNKNELYKYYLINEELDSGMLKDICKVNPDAVILSEDHLQDSMLITAIEEKRINILTLARFQSLTLTR</sequence>
<dbReference type="NCBIfam" id="TIGR00360">
    <property type="entry name" value="ComEC_N-term"/>
    <property type="match status" value="1"/>
</dbReference>
<feature type="transmembrane region" description="Helical" evidence="6">
    <location>
        <begin position="248"/>
        <end position="274"/>
    </location>
</feature>
<keyword evidence="4 6" id="KW-1133">Transmembrane helix</keyword>
<keyword evidence="5 6" id="KW-0472">Membrane</keyword>
<protein>
    <submittedName>
        <fullName evidence="9">ComEC family competence protein</fullName>
    </submittedName>
</protein>
<dbReference type="InterPro" id="IPR025405">
    <property type="entry name" value="DUF4131"/>
</dbReference>
<organism evidence="9 10">
    <name type="scientific">Marinigracilibium pacificum</name>
    <dbReference type="NCBI Taxonomy" id="2729599"/>
    <lineage>
        <taxon>Bacteria</taxon>
        <taxon>Pseudomonadati</taxon>
        <taxon>Bacteroidota</taxon>
        <taxon>Cytophagia</taxon>
        <taxon>Cytophagales</taxon>
        <taxon>Flammeovirgaceae</taxon>
        <taxon>Marinigracilibium</taxon>
    </lineage>
</organism>
<feature type="transmembrane region" description="Helical" evidence="6">
    <location>
        <begin position="424"/>
        <end position="449"/>
    </location>
</feature>
<dbReference type="Pfam" id="PF13567">
    <property type="entry name" value="DUF4131"/>
    <property type="match status" value="1"/>
</dbReference>
<proteinExistence type="predicted"/>
<evidence type="ECO:0000256" key="2">
    <source>
        <dbReference type="ARBA" id="ARBA00022475"/>
    </source>
</evidence>
<dbReference type="InterPro" id="IPR052159">
    <property type="entry name" value="Competence_DNA_uptake"/>
</dbReference>
<dbReference type="Pfam" id="PF03772">
    <property type="entry name" value="Competence"/>
    <property type="match status" value="1"/>
</dbReference>
<dbReference type="InterPro" id="IPR004477">
    <property type="entry name" value="ComEC_N"/>
</dbReference>
<reference evidence="9 10" key="1">
    <citation type="submission" date="2020-04" db="EMBL/GenBank/DDBJ databases">
        <title>Flammeovirgaceae bacterium KN852 isolated from deep sea.</title>
        <authorList>
            <person name="Zhang D.-C."/>
        </authorList>
    </citation>
    <scope>NUCLEOTIDE SEQUENCE [LARGE SCALE GENOMIC DNA]</scope>
    <source>
        <strain evidence="9 10">KN852</strain>
    </source>
</reference>
<evidence type="ECO:0000313" key="9">
    <source>
        <dbReference type="EMBL" id="NMM49021.1"/>
    </source>
</evidence>
<evidence type="ECO:0000256" key="5">
    <source>
        <dbReference type="ARBA" id="ARBA00023136"/>
    </source>
</evidence>
<feature type="transmembrane region" description="Helical" evidence="6">
    <location>
        <begin position="60"/>
        <end position="79"/>
    </location>
</feature>
<comment type="caution">
    <text evidence="9">The sequence shown here is derived from an EMBL/GenBank/DDBJ whole genome shotgun (WGS) entry which is preliminary data.</text>
</comment>
<name>A0A848J047_9BACT</name>
<dbReference type="PANTHER" id="PTHR30619">
    <property type="entry name" value="DNA INTERNALIZATION/COMPETENCE PROTEIN COMEC/REC2"/>
    <property type="match status" value="1"/>
</dbReference>
<gene>
    <name evidence="9" type="ORF">HH304_11475</name>
</gene>
<evidence type="ECO:0000256" key="1">
    <source>
        <dbReference type="ARBA" id="ARBA00004651"/>
    </source>
</evidence>
<feature type="transmembrane region" description="Helical" evidence="6">
    <location>
        <begin position="477"/>
        <end position="495"/>
    </location>
</feature>
<dbReference type="PANTHER" id="PTHR30619:SF1">
    <property type="entry name" value="RECOMBINATION PROTEIN 2"/>
    <property type="match status" value="1"/>
</dbReference>
<dbReference type="AlphaFoldDB" id="A0A848J047"/>
<evidence type="ECO:0000256" key="3">
    <source>
        <dbReference type="ARBA" id="ARBA00022692"/>
    </source>
</evidence>
<accession>A0A848J047</accession>
<feature type="transmembrane region" description="Helical" evidence="6">
    <location>
        <begin position="349"/>
        <end position="368"/>
    </location>
</feature>
<feature type="transmembrane region" description="Helical" evidence="6">
    <location>
        <begin position="34"/>
        <end position="53"/>
    </location>
</feature>
<feature type="transmembrane region" description="Helical" evidence="6">
    <location>
        <begin position="501"/>
        <end position="519"/>
    </location>
</feature>
<keyword evidence="3 6" id="KW-0812">Transmembrane</keyword>
<feature type="transmembrane region" description="Helical" evidence="6">
    <location>
        <begin position="9"/>
        <end position="28"/>
    </location>
</feature>
<evidence type="ECO:0000256" key="6">
    <source>
        <dbReference type="SAM" id="Phobius"/>
    </source>
</evidence>